<evidence type="ECO:0000256" key="4">
    <source>
        <dbReference type="PROSITE-ProRule" id="PRU00335"/>
    </source>
</evidence>
<evidence type="ECO:0000313" key="6">
    <source>
        <dbReference type="EMBL" id="GLX77493.1"/>
    </source>
</evidence>
<reference evidence="6 7" key="1">
    <citation type="submission" date="2023-03" db="EMBL/GenBank/DDBJ databases">
        <title>Draft genome sequence of Thalassotalea insulae KCTC 62186T.</title>
        <authorList>
            <person name="Sawabe T."/>
        </authorList>
    </citation>
    <scope>NUCLEOTIDE SEQUENCE [LARGE SCALE GENOMIC DNA]</scope>
    <source>
        <strain evidence="6 7">KCTC 62186</strain>
    </source>
</reference>
<dbReference type="InterPro" id="IPR001647">
    <property type="entry name" value="HTH_TetR"/>
</dbReference>
<dbReference type="Gene3D" id="1.10.357.10">
    <property type="entry name" value="Tetracycline Repressor, domain 2"/>
    <property type="match status" value="1"/>
</dbReference>
<keyword evidence="1" id="KW-0805">Transcription regulation</keyword>
<dbReference type="PANTHER" id="PTHR43479:SF11">
    <property type="entry name" value="ACREF_ENVCD OPERON REPRESSOR-RELATED"/>
    <property type="match status" value="1"/>
</dbReference>
<dbReference type="Proteomes" id="UP001157186">
    <property type="component" value="Unassembled WGS sequence"/>
</dbReference>
<sequence length="221" mass="25000">MLFSPHVSLCNDILTMNHISKAKSSYHHGDLRQSLLVTATEMLNTQGINSLSLRKIAENVGVSRTAAYHHFKDKHDLLCAIAAQGFSQWQQQAEQLMAKQYAVKKQAYREFVSAYIHFATENANLYDLMFGRTIWKDQGSNETLRQAAYPSFDYQVKITQHWQTLGLLPQTTSALRLAQVIWGTLHGIAKLLIDGIYKDNTNVDEMCDCAVQLFVSTQTNS</sequence>
<proteinExistence type="predicted"/>
<evidence type="ECO:0000256" key="2">
    <source>
        <dbReference type="ARBA" id="ARBA00023125"/>
    </source>
</evidence>
<name>A0ABQ6GND2_9GAMM</name>
<dbReference type="InterPro" id="IPR036271">
    <property type="entry name" value="Tet_transcr_reg_TetR-rel_C_sf"/>
</dbReference>
<dbReference type="InterPro" id="IPR009057">
    <property type="entry name" value="Homeodomain-like_sf"/>
</dbReference>
<evidence type="ECO:0000256" key="1">
    <source>
        <dbReference type="ARBA" id="ARBA00023015"/>
    </source>
</evidence>
<feature type="domain" description="HTH tetR-type" evidence="5">
    <location>
        <begin position="29"/>
        <end position="89"/>
    </location>
</feature>
<dbReference type="PANTHER" id="PTHR43479">
    <property type="entry name" value="ACREF/ENVCD OPERON REPRESSOR-RELATED"/>
    <property type="match status" value="1"/>
</dbReference>
<organism evidence="6 7">
    <name type="scientific">Thalassotalea insulae</name>
    <dbReference type="NCBI Taxonomy" id="2056778"/>
    <lineage>
        <taxon>Bacteria</taxon>
        <taxon>Pseudomonadati</taxon>
        <taxon>Pseudomonadota</taxon>
        <taxon>Gammaproteobacteria</taxon>
        <taxon>Alteromonadales</taxon>
        <taxon>Colwelliaceae</taxon>
        <taxon>Thalassotalea</taxon>
    </lineage>
</organism>
<dbReference type="SUPFAM" id="SSF46689">
    <property type="entry name" value="Homeodomain-like"/>
    <property type="match status" value="1"/>
</dbReference>
<dbReference type="Pfam" id="PF00440">
    <property type="entry name" value="TetR_N"/>
    <property type="match status" value="1"/>
</dbReference>
<evidence type="ECO:0000313" key="7">
    <source>
        <dbReference type="Proteomes" id="UP001157186"/>
    </source>
</evidence>
<evidence type="ECO:0000259" key="5">
    <source>
        <dbReference type="PROSITE" id="PS50977"/>
    </source>
</evidence>
<keyword evidence="2 4" id="KW-0238">DNA-binding</keyword>
<accession>A0ABQ6GND2</accession>
<protein>
    <submittedName>
        <fullName evidence="6">TetR family transcriptional regulator</fullName>
    </submittedName>
</protein>
<dbReference type="EMBL" id="BSST01000001">
    <property type="protein sequence ID" value="GLX77493.1"/>
    <property type="molecule type" value="Genomic_DNA"/>
</dbReference>
<keyword evidence="7" id="KW-1185">Reference proteome</keyword>
<dbReference type="SUPFAM" id="SSF48498">
    <property type="entry name" value="Tetracyclin repressor-like, C-terminal domain"/>
    <property type="match status" value="1"/>
</dbReference>
<dbReference type="InterPro" id="IPR023772">
    <property type="entry name" value="DNA-bd_HTH_TetR-type_CS"/>
</dbReference>
<dbReference type="PROSITE" id="PS50977">
    <property type="entry name" value="HTH_TETR_2"/>
    <property type="match status" value="1"/>
</dbReference>
<dbReference type="PROSITE" id="PS01081">
    <property type="entry name" value="HTH_TETR_1"/>
    <property type="match status" value="1"/>
</dbReference>
<gene>
    <name evidence="6" type="ORF">tinsulaeT_08330</name>
</gene>
<keyword evidence="3" id="KW-0804">Transcription</keyword>
<evidence type="ECO:0000256" key="3">
    <source>
        <dbReference type="ARBA" id="ARBA00023163"/>
    </source>
</evidence>
<dbReference type="Pfam" id="PF13305">
    <property type="entry name" value="TetR_C_33"/>
    <property type="match status" value="1"/>
</dbReference>
<dbReference type="InterPro" id="IPR050624">
    <property type="entry name" value="HTH-type_Tx_Regulator"/>
</dbReference>
<comment type="caution">
    <text evidence="6">The sequence shown here is derived from an EMBL/GenBank/DDBJ whole genome shotgun (WGS) entry which is preliminary data.</text>
</comment>
<dbReference type="PRINTS" id="PR00455">
    <property type="entry name" value="HTHTETR"/>
</dbReference>
<dbReference type="InterPro" id="IPR025996">
    <property type="entry name" value="MT1864/Rv1816-like_C"/>
</dbReference>
<feature type="DNA-binding region" description="H-T-H motif" evidence="4">
    <location>
        <begin position="52"/>
        <end position="71"/>
    </location>
</feature>